<dbReference type="Proteomes" id="UP000235826">
    <property type="component" value="Chromosome"/>
</dbReference>
<reference evidence="2 3" key="1">
    <citation type="submission" date="2018-01" db="EMBL/GenBank/DDBJ databases">
        <title>Complete genome sequence of Flavivirga eckloniae ECD14 isolated from seaweed Ecklonia cava.</title>
        <authorList>
            <person name="Lee J.H."/>
            <person name="Baik K.S."/>
            <person name="Seong C.N."/>
        </authorList>
    </citation>
    <scope>NUCLEOTIDE SEQUENCE [LARGE SCALE GENOMIC DNA]</scope>
    <source>
        <strain evidence="2 3">ECD14</strain>
    </source>
</reference>
<gene>
    <name evidence="2" type="ORF">C1H87_21940</name>
</gene>
<dbReference type="AlphaFoldDB" id="A0A2K9PVX6"/>
<dbReference type="Gene3D" id="1.25.40.10">
    <property type="entry name" value="Tetratricopeptide repeat domain"/>
    <property type="match status" value="1"/>
</dbReference>
<evidence type="ECO:0000313" key="2">
    <source>
        <dbReference type="EMBL" id="AUP81231.1"/>
    </source>
</evidence>
<feature type="repeat" description="TPR" evidence="1">
    <location>
        <begin position="701"/>
        <end position="734"/>
    </location>
</feature>
<dbReference type="SMART" id="SM00028">
    <property type="entry name" value="TPR"/>
    <property type="match status" value="6"/>
</dbReference>
<evidence type="ECO:0000313" key="3">
    <source>
        <dbReference type="Proteomes" id="UP000235826"/>
    </source>
</evidence>
<accession>A0A2K9PVX6</accession>
<name>A0A2K9PVX6_9FLAO</name>
<sequence>MRRFNILILNIFILFCLNLRAQTQLKGKVFQQNSGWTAVEGIFVTEENSNGDYSKADGSFTLEFNSKVSGETVYPKIGLKVNNFAIDKFGKIWELVNERELEHVEIPIESTVENELKIIIAPKGQRDLVAQKYYRIIKTSADLALAQKEKEFLKLERSKQKDYEKINRLTSQLASLQGKADSITIYKEAIRIASINKDSAPKRILRYIELLNKGKSIVEAREALNIKDALSDIDKSMTLFNSAIQELETRARASTSIYDYKDALRCYEEIVLAYKKYNISEIKIVDAISKFVKIAIDELTYILEFSFLTGGSSDYFDNLKKKGIGFCKEAFNIYLKLTQSDVSQVKNFINMRFAYITLLNPKGFWSTVEETNEILRVLDQCENTLSNYPKLNASYLLKTYKWRISILTTSLYKDDKTIKTYLMKFDNLFNSNKQVRSKERLENLIFLNSVAWELEPNKRDENTSQVVNFISRKGLSFSLKNKGYKYMSNRYRFLAQDCYPPISKYCNDSTRLIEYAKKSLDYYSRINFSGMSNLERADWYKNEGMLNIFLKKANRARECFNSSTELKRKVFSNEDFAFWGKHYFTIMLKLNEFDSLHLNYAKKAVENLAKSNSFMQVLARRTLIEIYVKKNEFNSATLRYKENINFHKSNDSVNYTKNFKRESELYFNKLNERGLNQYITKNYNQAIKAYQEIIHVFGNQLIIYNNLGTAFVKNYQFEEAFTSFSEFQKLNPNNGRVYRNWGMYHALKNEPEKAFENLEKAIEFGFTDINWFETDDSIDNLRDDPKFKNLLLSLKNNDK</sequence>
<protein>
    <submittedName>
        <fullName evidence="2">Uncharacterized protein</fullName>
    </submittedName>
</protein>
<dbReference type="NCBIfam" id="NF047558">
    <property type="entry name" value="TPR_END_plus"/>
    <property type="match status" value="1"/>
</dbReference>
<proteinExistence type="predicted"/>
<dbReference type="InterPro" id="IPR011990">
    <property type="entry name" value="TPR-like_helical_dom_sf"/>
</dbReference>
<dbReference type="OrthoDB" id="638548at2"/>
<keyword evidence="1" id="KW-0802">TPR repeat</keyword>
<organism evidence="2 3">
    <name type="scientific">Flavivirga eckloniae</name>
    <dbReference type="NCBI Taxonomy" id="1803846"/>
    <lineage>
        <taxon>Bacteria</taxon>
        <taxon>Pseudomonadati</taxon>
        <taxon>Bacteroidota</taxon>
        <taxon>Flavobacteriia</taxon>
        <taxon>Flavobacteriales</taxon>
        <taxon>Flavobacteriaceae</taxon>
        <taxon>Flavivirga</taxon>
    </lineage>
</organism>
<dbReference type="EMBL" id="CP025791">
    <property type="protein sequence ID" value="AUP81231.1"/>
    <property type="molecule type" value="Genomic_DNA"/>
</dbReference>
<dbReference type="KEGG" id="fek:C1H87_21940"/>
<dbReference type="RefSeq" id="WP_102757874.1">
    <property type="nucleotide sequence ID" value="NZ_CP025791.1"/>
</dbReference>
<keyword evidence="3" id="KW-1185">Reference proteome</keyword>
<evidence type="ECO:0000256" key="1">
    <source>
        <dbReference type="PROSITE-ProRule" id="PRU00339"/>
    </source>
</evidence>
<dbReference type="InterPro" id="IPR019734">
    <property type="entry name" value="TPR_rpt"/>
</dbReference>
<dbReference type="SUPFAM" id="SSF48452">
    <property type="entry name" value="TPR-like"/>
    <property type="match status" value="1"/>
</dbReference>
<dbReference type="PROSITE" id="PS50005">
    <property type="entry name" value="TPR"/>
    <property type="match status" value="1"/>
</dbReference>